<keyword evidence="1" id="KW-0808">Transferase</keyword>
<organism evidence="3 4">
    <name type="scientific">Marasmius crinis-equi</name>
    <dbReference type="NCBI Taxonomy" id="585013"/>
    <lineage>
        <taxon>Eukaryota</taxon>
        <taxon>Fungi</taxon>
        <taxon>Dikarya</taxon>
        <taxon>Basidiomycota</taxon>
        <taxon>Agaricomycotina</taxon>
        <taxon>Agaricomycetes</taxon>
        <taxon>Agaricomycetidae</taxon>
        <taxon>Agaricales</taxon>
        <taxon>Marasmiineae</taxon>
        <taxon>Marasmiaceae</taxon>
        <taxon>Marasmius</taxon>
    </lineage>
</organism>
<name>A0ABR3FPF0_9AGAR</name>
<evidence type="ECO:0000259" key="2">
    <source>
        <dbReference type="Pfam" id="PF22664"/>
    </source>
</evidence>
<comment type="caution">
    <text evidence="3">The sequence shown here is derived from an EMBL/GenBank/DDBJ whole genome shotgun (WGS) entry which is preliminary data.</text>
</comment>
<evidence type="ECO:0000256" key="1">
    <source>
        <dbReference type="ARBA" id="ARBA00022679"/>
    </source>
</evidence>
<reference evidence="3 4" key="1">
    <citation type="submission" date="2024-02" db="EMBL/GenBank/DDBJ databases">
        <title>A draft genome for the cacao thread blight pathogen Marasmius crinis-equi.</title>
        <authorList>
            <person name="Cohen S.P."/>
            <person name="Baruah I.K."/>
            <person name="Amoako-Attah I."/>
            <person name="Bukari Y."/>
            <person name="Meinhardt L.W."/>
            <person name="Bailey B.A."/>
        </authorList>
    </citation>
    <scope>NUCLEOTIDE SEQUENCE [LARGE SCALE GENOMIC DNA]</scope>
    <source>
        <strain evidence="3 4">GH-76</strain>
    </source>
</reference>
<evidence type="ECO:0000313" key="4">
    <source>
        <dbReference type="Proteomes" id="UP001465976"/>
    </source>
</evidence>
<gene>
    <name evidence="3" type="ORF">V5O48_004704</name>
</gene>
<dbReference type="EMBL" id="JBAHYK010000167">
    <property type="protein sequence ID" value="KAL0577276.1"/>
    <property type="molecule type" value="Genomic_DNA"/>
</dbReference>
<proteinExistence type="predicted"/>
<evidence type="ECO:0000313" key="3">
    <source>
        <dbReference type="EMBL" id="KAL0577276.1"/>
    </source>
</evidence>
<dbReference type="Pfam" id="PF22664">
    <property type="entry name" value="TRI-like_N"/>
    <property type="match status" value="1"/>
</dbReference>
<dbReference type="PANTHER" id="PTHR31896:SF64">
    <property type="entry name" value="TRICHOTHECENE 3-O-ACETYLTRANSFERASE"/>
    <property type="match status" value="1"/>
</dbReference>
<dbReference type="Gene3D" id="3.30.559.10">
    <property type="entry name" value="Chloramphenicol acetyltransferase-like domain"/>
    <property type="match status" value="2"/>
</dbReference>
<dbReference type="Proteomes" id="UP001465976">
    <property type="component" value="Unassembled WGS sequence"/>
</dbReference>
<protein>
    <recommendedName>
        <fullName evidence="2">Trichothecene 3-O-acetyltransferase-like N-terminal domain-containing protein</fullName>
    </recommendedName>
</protein>
<keyword evidence="4" id="KW-1185">Reference proteome</keyword>
<dbReference type="InterPro" id="IPR023213">
    <property type="entry name" value="CAT-like_dom_sf"/>
</dbReference>
<dbReference type="InterPro" id="IPR051283">
    <property type="entry name" value="Sec_Metabolite_Acyltrans"/>
</dbReference>
<dbReference type="InterPro" id="IPR054710">
    <property type="entry name" value="Tri101-like_N"/>
</dbReference>
<accession>A0ABR3FPF0</accession>
<feature type="domain" description="Trichothecene 3-O-acetyltransferase-like N-terminal" evidence="2">
    <location>
        <begin position="21"/>
        <end position="171"/>
    </location>
</feature>
<dbReference type="PANTHER" id="PTHR31896">
    <property type="entry name" value="FAMILY REGULATORY PROTEIN, PUTATIVE (AFU_ORTHOLOGUE AFUA_3G14730)-RELATED"/>
    <property type="match status" value="1"/>
</dbReference>
<sequence>MPPDSQTWDLDILGQQPLLGIYTQICLCFPIEDSEASHSAIIDVLKNALARLTASFPWVAGQVVRRDAGVFRIEPYEETPRLVIRDLRKDATIPSMDALRRANFPFRMLDESIIAPRNTIPTPDEASLPSPVLVLQANLITEGLVLAIVAQHQTMDMTGQGQIIHLLSKACRDEGFTSEELSVGNLDRHELVPLLDESYRPGPEISRSIVQPPPSYPEAPPPPPHSTWLYFSFPHASLAALKSKATETLPSGFISTDDTLSAFVWQSIARARLHRLKPTDEVTFGRAVDVRQALGIPKTYPGLMQNMVYHTTTLHELLEMPLGVLASQFRSILDPKALAHNTRALTTFLDRSLDKSTVSFAATLDLAKDFMLSSWAKIDSCELDFGFGLGKPESVRRPQFIPVESLGYLMPKTLDGEIALAVCVRDEDMEGLKTDKEFKKYGQCIQ</sequence>